<accession>A0A2U1AI78</accession>
<evidence type="ECO:0000313" key="1">
    <source>
        <dbReference type="EMBL" id="PVY36112.1"/>
    </source>
</evidence>
<keyword evidence="2" id="KW-1185">Reference proteome</keyword>
<sequence length="313" mass="34632">MVKLAERAILIQEFDGSRTVFDPVGLQTRLINCFLAAGLRESSYMAEDIALAVEYTLLNSPRPDSVFGRGELGAAVVRMLEETGFPDVAALFRRNGGETTVTIDAEPGPVTDLLHKFLACPPERFQRVVDQVCNATRQLNIRSASPHLLLELARYYERLAESEQPPAEVMEAAAAHTVSQSEITALLPPEVRELVDAGVIRVNGISTLFPCIRFFFIMNRFAEKFALTAPVTELEIGPLLYRMSAMLEKARAAIEASLKTPEPLPLYLAVPDMLDFIVVYLGGERSRSEKLGRELARALAADFTRDVYKLSIS</sequence>
<reference evidence="1 2" key="1">
    <citation type="submission" date="2018-04" db="EMBL/GenBank/DDBJ databases">
        <title>Genomic Encyclopedia of Type Strains, Phase IV (KMG-IV): sequencing the most valuable type-strain genomes for metagenomic binning, comparative biology and taxonomic classification.</title>
        <authorList>
            <person name="Goeker M."/>
        </authorList>
    </citation>
    <scope>NUCLEOTIDE SEQUENCE [LARGE SCALE GENOMIC DNA]</scope>
    <source>
        <strain evidence="1 2">DSM 14823</strain>
    </source>
</reference>
<protein>
    <recommendedName>
        <fullName evidence="3">ATP cone domain-containing protein</fullName>
    </recommendedName>
</protein>
<evidence type="ECO:0008006" key="3">
    <source>
        <dbReference type="Google" id="ProtNLM"/>
    </source>
</evidence>
<dbReference type="OrthoDB" id="9941792at2"/>
<dbReference type="EMBL" id="QEKH01000036">
    <property type="protein sequence ID" value="PVY36112.1"/>
    <property type="molecule type" value="Genomic_DNA"/>
</dbReference>
<dbReference type="Proteomes" id="UP000245959">
    <property type="component" value="Unassembled WGS sequence"/>
</dbReference>
<name>A0A2U1AI78_9BACT</name>
<proteinExistence type="predicted"/>
<comment type="caution">
    <text evidence="1">The sequence shown here is derived from an EMBL/GenBank/DDBJ whole genome shotgun (WGS) entry which is preliminary data.</text>
</comment>
<evidence type="ECO:0000313" key="2">
    <source>
        <dbReference type="Proteomes" id="UP000245959"/>
    </source>
</evidence>
<organism evidence="1 2">
    <name type="scientific">Victivallis vadensis</name>
    <dbReference type="NCBI Taxonomy" id="172901"/>
    <lineage>
        <taxon>Bacteria</taxon>
        <taxon>Pseudomonadati</taxon>
        <taxon>Lentisphaerota</taxon>
        <taxon>Lentisphaeria</taxon>
        <taxon>Victivallales</taxon>
        <taxon>Victivallaceae</taxon>
        <taxon>Victivallis</taxon>
    </lineage>
</organism>
<gene>
    <name evidence="1" type="ORF">C8D82_13627</name>
</gene>
<dbReference type="RefSeq" id="WP_116885555.1">
    <property type="nucleotide sequence ID" value="NZ_CABMMC010000120.1"/>
</dbReference>
<dbReference type="GeneID" id="78296825"/>
<dbReference type="AlphaFoldDB" id="A0A2U1AI78"/>